<dbReference type="STRING" id="1166018.FAES_2897"/>
<dbReference type="RefSeq" id="WP_015332005.1">
    <property type="nucleotide sequence ID" value="NC_020054.1"/>
</dbReference>
<dbReference type="HOGENOM" id="CLU_020336_50_4_10"/>
<dbReference type="KEGG" id="fae:FAES_2897"/>
<keyword evidence="1 3" id="KW-0378">Hydrolase</keyword>
<dbReference type="GO" id="GO:0016787">
    <property type="term" value="F:hydrolase activity"/>
    <property type="evidence" value="ECO:0007669"/>
    <property type="project" value="UniProtKB-KW"/>
</dbReference>
<dbReference type="Proteomes" id="UP000011058">
    <property type="component" value="Chromosome"/>
</dbReference>
<keyword evidence="4" id="KW-1185">Reference proteome</keyword>
<evidence type="ECO:0000259" key="2">
    <source>
        <dbReference type="SMART" id="SM00824"/>
    </source>
</evidence>
<dbReference type="GO" id="GO:0016020">
    <property type="term" value="C:membrane"/>
    <property type="evidence" value="ECO:0007669"/>
    <property type="project" value="TreeGrafter"/>
</dbReference>
<dbReference type="InterPro" id="IPR029058">
    <property type="entry name" value="AB_hydrolase_fold"/>
</dbReference>
<dbReference type="PRINTS" id="PR00111">
    <property type="entry name" value="ABHYDROLASE"/>
</dbReference>
<dbReference type="EMBL" id="HE796683">
    <property type="protein sequence ID" value="CCH00906.1"/>
    <property type="molecule type" value="Genomic_DNA"/>
</dbReference>
<sequence length="251" mass="26601">MKLVFLHYFGGSAASWQYVIDQLTPDLASYALDLPGFGAAPALSAHQTVDDVADAVARQIDGWVGQEPFVLVGHSMGGKIALALAAGSAQRPALAGLQGLVLLAPSPPSPEPIPDETRREMLARPDQTPDERQQTAEKTATTITHQAISPTMRQQIIADNLRASTEAWVAWAAVGSREDITSRMDRIAVPVAILAGDQDEALPASVQPEQVVPWLPQTTLRVVSGVGHLLPYEAPGVVAASIRAMALPLTN</sequence>
<name>I0K9V3_9BACT</name>
<dbReference type="SUPFAM" id="SSF53474">
    <property type="entry name" value="alpha/beta-Hydrolases"/>
    <property type="match status" value="1"/>
</dbReference>
<dbReference type="InterPro" id="IPR000073">
    <property type="entry name" value="AB_hydrolase_1"/>
</dbReference>
<evidence type="ECO:0000313" key="3">
    <source>
        <dbReference type="EMBL" id="CCH00906.1"/>
    </source>
</evidence>
<evidence type="ECO:0000313" key="4">
    <source>
        <dbReference type="Proteomes" id="UP000011058"/>
    </source>
</evidence>
<organism evidence="3 4">
    <name type="scientific">Fibrella aestuarina BUZ 2</name>
    <dbReference type="NCBI Taxonomy" id="1166018"/>
    <lineage>
        <taxon>Bacteria</taxon>
        <taxon>Pseudomonadati</taxon>
        <taxon>Bacteroidota</taxon>
        <taxon>Cytophagia</taxon>
        <taxon>Cytophagales</taxon>
        <taxon>Spirosomataceae</taxon>
        <taxon>Fibrella</taxon>
    </lineage>
</organism>
<dbReference type="AlphaFoldDB" id="I0K9V3"/>
<gene>
    <name evidence="3" type="ORF">FAES_2897</name>
</gene>
<reference evidence="3 4" key="1">
    <citation type="journal article" date="2012" name="J. Bacteriol.">
        <title>Genome Sequence of Fibrella aestuarina BUZ 2T, a Filamentous Marine Bacterium.</title>
        <authorList>
            <person name="Filippini M."/>
            <person name="Qi W."/>
            <person name="Blom J."/>
            <person name="Goesmann A."/>
            <person name="Smits T.H."/>
            <person name="Bagheri H.C."/>
        </authorList>
    </citation>
    <scope>NUCLEOTIDE SEQUENCE [LARGE SCALE GENOMIC DNA]</scope>
    <source>
        <strain evidence="4">BUZ 2T</strain>
    </source>
</reference>
<evidence type="ECO:0000256" key="1">
    <source>
        <dbReference type="ARBA" id="ARBA00022801"/>
    </source>
</evidence>
<dbReference type="Pfam" id="PF12697">
    <property type="entry name" value="Abhydrolase_6"/>
    <property type="match status" value="1"/>
</dbReference>
<protein>
    <submittedName>
        <fullName evidence="3">Alpha/beta hydrolase fold protein</fullName>
    </submittedName>
</protein>
<feature type="domain" description="Thioesterase TesA-like" evidence="2">
    <location>
        <begin position="4"/>
        <end position="215"/>
    </location>
</feature>
<dbReference type="PANTHER" id="PTHR43798:SF31">
    <property type="entry name" value="AB HYDROLASE SUPERFAMILY PROTEIN YCLE"/>
    <property type="match status" value="1"/>
</dbReference>
<dbReference type="PANTHER" id="PTHR43798">
    <property type="entry name" value="MONOACYLGLYCEROL LIPASE"/>
    <property type="match status" value="1"/>
</dbReference>
<dbReference type="eggNOG" id="COG2267">
    <property type="taxonomic scope" value="Bacteria"/>
</dbReference>
<proteinExistence type="predicted"/>
<dbReference type="InterPro" id="IPR020802">
    <property type="entry name" value="TesA-like"/>
</dbReference>
<dbReference type="SMART" id="SM00824">
    <property type="entry name" value="PKS_TE"/>
    <property type="match status" value="1"/>
</dbReference>
<dbReference type="InterPro" id="IPR050266">
    <property type="entry name" value="AB_hydrolase_sf"/>
</dbReference>
<accession>I0K9V3</accession>
<dbReference type="OrthoDB" id="9799612at2"/>
<dbReference type="Gene3D" id="3.40.50.1820">
    <property type="entry name" value="alpha/beta hydrolase"/>
    <property type="match status" value="1"/>
</dbReference>